<reference evidence="1" key="2">
    <citation type="journal article" date="2022" name="New Phytol.">
        <title>Evolutionary transition to the ectomycorrhizal habit in the genomes of a hyperdiverse lineage of mushroom-forming fungi.</title>
        <authorList>
            <person name="Looney B."/>
            <person name="Miyauchi S."/>
            <person name="Morin E."/>
            <person name="Drula E."/>
            <person name="Courty P.E."/>
            <person name="Kohler A."/>
            <person name="Kuo A."/>
            <person name="LaButti K."/>
            <person name="Pangilinan J."/>
            <person name="Lipzen A."/>
            <person name="Riley R."/>
            <person name="Andreopoulos W."/>
            <person name="He G."/>
            <person name="Johnson J."/>
            <person name="Nolan M."/>
            <person name="Tritt A."/>
            <person name="Barry K.W."/>
            <person name="Grigoriev I.V."/>
            <person name="Nagy L.G."/>
            <person name="Hibbett D."/>
            <person name="Henrissat B."/>
            <person name="Matheny P.B."/>
            <person name="Labbe J."/>
            <person name="Martin F.M."/>
        </authorList>
    </citation>
    <scope>NUCLEOTIDE SEQUENCE</scope>
    <source>
        <strain evidence="1">FP105234-sp</strain>
    </source>
</reference>
<organism evidence="1 2">
    <name type="scientific">Auriscalpium vulgare</name>
    <dbReference type="NCBI Taxonomy" id="40419"/>
    <lineage>
        <taxon>Eukaryota</taxon>
        <taxon>Fungi</taxon>
        <taxon>Dikarya</taxon>
        <taxon>Basidiomycota</taxon>
        <taxon>Agaricomycotina</taxon>
        <taxon>Agaricomycetes</taxon>
        <taxon>Russulales</taxon>
        <taxon>Auriscalpiaceae</taxon>
        <taxon>Auriscalpium</taxon>
    </lineage>
</organism>
<gene>
    <name evidence="1" type="ORF">FA95DRAFT_1612696</name>
</gene>
<dbReference type="EMBL" id="MU276327">
    <property type="protein sequence ID" value="KAI0039277.1"/>
    <property type="molecule type" value="Genomic_DNA"/>
</dbReference>
<comment type="caution">
    <text evidence="1">The sequence shown here is derived from an EMBL/GenBank/DDBJ whole genome shotgun (WGS) entry which is preliminary data.</text>
</comment>
<proteinExistence type="predicted"/>
<keyword evidence="2" id="KW-1185">Reference proteome</keyword>
<accession>A0ACB8R5U9</accession>
<evidence type="ECO:0000313" key="1">
    <source>
        <dbReference type="EMBL" id="KAI0039277.1"/>
    </source>
</evidence>
<protein>
    <submittedName>
        <fullName evidence="1">Uncharacterized protein</fullName>
    </submittedName>
</protein>
<sequence length="247" mass="26368">MTTRSNKEFSPYSDGHTVVDFNLAIALQAMTEHDPDLIGPPPQTTGSAPPLESRPALGFGPAHFSTKPAPLEGSGAINFDSTTEPVQQTIPQLIGRGSAAGEKISTPPAKRLRGASGPSDAPFEGKTPQHFVDCQRHARKRKADRAIGSTGLPKPTRAMASRYCAPKPERTTMNVSLLPAAKEAFIAKEGLAASAQPYAGQLVPLPHLLGVLEFKLKRWDASDHHSIVDCKDCVVGYMMATPRKDPG</sequence>
<evidence type="ECO:0000313" key="2">
    <source>
        <dbReference type="Proteomes" id="UP000814033"/>
    </source>
</evidence>
<dbReference type="Proteomes" id="UP000814033">
    <property type="component" value="Unassembled WGS sequence"/>
</dbReference>
<name>A0ACB8R5U9_9AGAM</name>
<reference evidence="1" key="1">
    <citation type="submission" date="2021-02" db="EMBL/GenBank/DDBJ databases">
        <authorList>
            <consortium name="DOE Joint Genome Institute"/>
            <person name="Ahrendt S."/>
            <person name="Looney B.P."/>
            <person name="Miyauchi S."/>
            <person name="Morin E."/>
            <person name="Drula E."/>
            <person name="Courty P.E."/>
            <person name="Chicoki N."/>
            <person name="Fauchery L."/>
            <person name="Kohler A."/>
            <person name="Kuo A."/>
            <person name="Labutti K."/>
            <person name="Pangilinan J."/>
            <person name="Lipzen A."/>
            <person name="Riley R."/>
            <person name="Andreopoulos W."/>
            <person name="He G."/>
            <person name="Johnson J."/>
            <person name="Barry K.W."/>
            <person name="Grigoriev I.V."/>
            <person name="Nagy L."/>
            <person name="Hibbett D."/>
            <person name="Henrissat B."/>
            <person name="Matheny P.B."/>
            <person name="Labbe J."/>
            <person name="Martin F."/>
        </authorList>
    </citation>
    <scope>NUCLEOTIDE SEQUENCE</scope>
    <source>
        <strain evidence="1">FP105234-sp</strain>
    </source>
</reference>